<proteinExistence type="predicted"/>
<dbReference type="Gene3D" id="3.30.565.10">
    <property type="entry name" value="Histidine kinase-like ATPase, C-terminal domain"/>
    <property type="match status" value="1"/>
</dbReference>
<dbReference type="PANTHER" id="PTHR42878">
    <property type="entry name" value="TWO-COMPONENT HISTIDINE KINASE"/>
    <property type="match status" value="1"/>
</dbReference>
<accession>A0A839IX87</accession>
<dbReference type="RefSeq" id="WP_182810475.1">
    <property type="nucleotide sequence ID" value="NZ_JACJFM010000033.1"/>
</dbReference>
<feature type="transmembrane region" description="Helical" evidence="9">
    <location>
        <begin position="270"/>
        <end position="289"/>
    </location>
</feature>
<dbReference type="InterPro" id="IPR005467">
    <property type="entry name" value="His_kinase_dom"/>
</dbReference>
<dbReference type="InterPro" id="IPR004358">
    <property type="entry name" value="Sig_transdc_His_kin-like_C"/>
</dbReference>
<evidence type="ECO:0000256" key="7">
    <source>
        <dbReference type="ARBA" id="ARBA00022840"/>
    </source>
</evidence>
<keyword evidence="9" id="KW-1133">Transmembrane helix</keyword>
<keyword evidence="4" id="KW-0808">Transferase</keyword>
<keyword evidence="9" id="KW-0472">Membrane</keyword>
<protein>
    <recommendedName>
        <fullName evidence="2">histidine kinase</fullName>
        <ecNumber evidence="2">2.7.13.3</ecNumber>
    </recommendedName>
</protein>
<comment type="catalytic activity">
    <reaction evidence="1">
        <text>ATP + protein L-histidine = ADP + protein N-phospho-L-histidine.</text>
        <dbReference type="EC" id="2.7.13.3"/>
    </reaction>
</comment>
<dbReference type="Pfam" id="PF02518">
    <property type="entry name" value="HATPase_c"/>
    <property type="match status" value="1"/>
</dbReference>
<keyword evidence="5" id="KW-0547">Nucleotide-binding</keyword>
<evidence type="ECO:0000256" key="2">
    <source>
        <dbReference type="ARBA" id="ARBA00012438"/>
    </source>
</evidence>
<dbReference type="PROSITE" id="PS50109">
    <property type="entry name" value="HIS_KIN"/>
    <property type="match status" value="1"/>
</dbReference>
<dbReference type="EC" id="2.7.13.3" evidence="2"/>
<evidence type="ECO:0000256" key="4">
    <source>
        <dbReference type="ARBA" id="ARBA00022679"/>
    </source>
</evidence>
<evidence type="ECO:0000259" key="10">
    <source>
        <dbReference type="PROSITE" id="PS50109"/>
    </source>
</evidence>
<sequence>MQIKSQSKDTAKPTNNLNGHLQSDQILLMLTLLPVFLIAILGIRTLNHEILLSDSERQALLIAETSTLADQVADQAHIAWQHWQQKVNMATGSISALREIVLANDAIELITISTPDGDRIFPPNASIAVLFSEKQSLKRYQEHLTQLKKQLSDKKTSIATTINTHQGFSLTACWLHSNLFCAVFRPDWLTTQLNAAVKQFLKQQPGITISGLVPTSESNAQASASPSNRTTQAQVYTRALPYPFHHWQIHYSLTPENHWSLSSENNASLYIVYLSILLPALIILLLLAIKLSRTHHREQQQARDKITFLAQLAHELRTPLTNFYLYTELIRHSESKADRHKYCDVLDTVSSRLQRTTDNALLLSETMQASKPVLSDASPNQIITDVIQGFVPRIHHEEIILDLQLNAGQPCKLDYQAVESILSNLIDNAIKYAPCSKVCIRSEYQASNLIISIHDTGPGIPTSKVNELFTPFQHSAIRKQGFGLGLSVCHRMVRRSGGHIAYDGNHGCNFTIWFPVQF</sequence>
<dbReference type="GO" id="GO:0000155">
    <property type="term" value="F:phosphorelay sensor kinase activity"/>
    <property type="evidence" value="ECO:0007669"/>
    <property type="project" value="InterPro"/>
</dbReference>
<dbReference type="Gene3D" id="1.10.287.130">
    <property type="match status" value="1"/>
</dbReference>
<keyword evidence="7" id="KW-0067">ATP-binding</keyword>
<dbReference type="PRINTS" id="PR00344">
    <property type="entry name" value="BCTRLSENSOR"/>
</dbReference>
<feature type="transmembrane region" description="Helical" evidence="9">
    <location>
        <begin position="26"/>
        <end position="46"/>
    </location>
</feature>
<keyword evidence="9" id="KW-0812">Transmembrane</keyword>
<dbReference type="Proteomes" id="UP000565262">
    <property type="component" value="Unassembled WGS sequence"/>
</dbReference>
<name>A0A839IX87_9GAMM</name>
<evidence type="ECO:0000256" key="8">
    <source>
        <dbReference type="ARBA" id="ARBA00023012"/>
    </source>
</evidence>
<dbReference type="SMART" id="SM00387">
    <property type="entry name" value="HATPase_c"/>
    <property type="match status" value="1"/>
</dbReference>
<keyword evidence="6 11" id="KW-0418">Kinase</keyword>
<dbReference type="PANTHER" id="PTHR42878:SF7">
    <property type="entry name" value="SENSOR HISTIDINE KINASE GLRK"/>
    <property type="match status" value="1"/>
</dbReference>
<keyword evidence="12" id="KW-1185">Reference proteome</keyword>
<keyword evidence="3" id="KW-0597">Phosphoprotein</keyword>
<dbReference type="InterPro" id="IPR036890">
    <property type="entry name" value="HATPase_C_sf"/>
</dbReference>
<dbReference type="GO" id="GO:0007234">
    <property type="term" value="P:osmosensory signaling via phosphorelay pathway"/>
    <property type="evidence" value="ECO:0007669"/>
    <property type="project" value="TreeGrafter"/>
</dbReference>
<evidence type="ECO:0000256" key="9">
    <source>
        <dbReference type="SAM" id="Phobius"/>
    </source>
</evidence>
<feature type="domain" description="Histidine kinase" evidence="10">
    <location>
        <begin position="311"/>
        <end position="518"/>
    </location>
</feature>
<evidence type="ECO:0000256" key="6">
    <source>
        <dbReference type="ARBA" id="ARBA00022777"/>
    </source>
</evidence>
<dbReference type="SMART" id="SM00388">
    <property type="entry name" value="HisKA"/>
    <property type="match status" value="1"/>
</dbReference>
<organism evidence="11 12">
    <name type="scientific">Oceanospirillum sediminis</name>
    <dbReference type="NCBI Taxonomy" id="2760088"/>
    <lineage>
        <taxon>Bacteria</taxon>
        <taxon>Pseudomonadati</taxon>
        <taxon>Pseudomonadota</taxon>
        <taxon>Gammaproteobacteria</taxon>
        <taxon>Oceanospirillales</taxon>
        <taxon>Oceanospirillaceae</taxon>
        <taxon>Oceanospirillum</taxon>
    </lineage>
</organism>
<evidence type="ECO:0000313" key="12">
    <source>
        <dbReference type="Proteomes" id="UP000565262"/>
    </source>
</evidence>
<dbReference type="SUPFAM" id="SSF55874">
    <property type="entry name" value="ATPase domain of HSP90 chaperone/DNA topoisomerase II/histidine kinase"/>
    <property type="match status" value="1"/>
</dbReference>
<evidence type="ECO:0000256" key="1">
    <source>
        <dbReference type="ARBA" id="ARBA00000085"/>
    </source>
</evidence>
<evidence type="ECO:0000313" key="11">
    <source>
        <dbReference type="EMBL" id="MBB1488706.1"/>
    </source>
</evidence>
<dbReference type="InterPro" id="IPR036097">
    <property type="entry name" value="HisK_dim/P_sf"/>
</dbReference>
<dbReference type="InterPro" id="IPR050351">
    <property type="entry name" value="BphY/WalK/GraS-like"/>
</dbReference>
<dbReference type="GO" id="GO:0005524">
    <property type="term" value="F:ATP binding"/>
    <property type="evidence" value="ECO:0007669"/>
    <property type="project" value="UniProtKB-KW"/>
</dbReference>
<comment type="caution">
    <text evidence="11">The sequence shown here is derived from an EMBL/GenBank/DDBJ whole genome shotgun (WGS) entry which is preliminary data.</text>
</comment>
<dbReference type="CDD" id="cd00075">
    <property type="entry name" value="HATPase"/>
    <property type="match status" value="1"/>
</dbReference>
<evidence type="ECO:0000256" key="3">
    <source>
        <dbReference type="ARBA" id="ARBA00022553"/>
    </source>
</evidence>
<gene>
    <name evidence="11" type="ORF">H4O21_19040</name>
</gene>
<dbReference type="EMBL" id="JACJFM010000033">
    <property type="protein sequence ID" value="MBB1488706.1"/>
    <property type="molecule type" value="Genomic_DNA"/>
</dbReference>
<keyword evidence="8" id="KW-0902">Two-component regulatory system</keyword>
<reference evidence="11 12" key="1">
    <citation type="submission" date="2020-08" db="EMBL/GenBank/DDBJ databases">
        <title>Oceanospirillum sp. nov. isolated from marine sediment.</title>
        <authorList>
            <person name="Ji X."/>
        </authorList>
    </citation>
    <scope>NUCLEOTIDE SEQUENCE [LARGE SCALE GENOMIC DNA]</scope>
    <source>
        <strain evidence="11 12">D5</strain>
    </source>
</reference>
<dbReference type="CDD" id="cd00082">
    <property type="entry name" value="HisKA"/>
    <property type="match status" value="1"/>
</dbReference>
<dbReference type="Pfam" id="PF00512">
    <property type="entry name" value="HisKA"/>
    <property type="match status" value="1"/>
</dbReference>
<evidence type="ECO:0000256" key="5">
    <source>
        <dbReference type="ARBA" id="ARBA00022741"/>
    </source>
</evidence>
<dbReference type="InterPro" id="IPR003594">
    <property type="entry name" value="HATPase_dom"/>
</dbReference>
<dbReference type="InterPro" id="IPR003661">
    <property type="entry name" value="HisK_dim/P_dom"/>
</dbReference>
<dbReference type="AlphaFoldDB" id="A0A839IX87"/>
<dbReference type="GO" id="GO:0000156">
    <property type="term" value="F:phosphorelay response regulator activity"/>
    <property type="evidence" value="ECO:0007669"/>
    <property type="project" value="TreeGrafter"/>
</dbReference>
<dbReference type="GO" id="GO:0030295">
    <property type="term" value="F:protein kinase activator activity"/>
    <property type="evidence" value="ECO:0007669"/>
    <property type="project" value="TreeGrafter"/>
</dbReference>
<dbReference type="SUPFAM" id="SSF47384">
    <property type="entry name" value="Homodimeric domain of signal transducing histidine kinase"/>
    <property type="match status" value="1"/>
</dbReference>